<evidence type="ECO:0000256" key="12">
    <source>
        <dbReference type="ARBA" id="ARBA00023273"/>
    </source>
</evidence>
<reference evidence="18" key="1">
    <citation type="submission" date="2015-11" db="EMBL/GenBank/DDBJ databases">
        <authorList>
            <consortium name="International Coturnix japonica Genome Analysis Consortium"/>
            <person name="Warren W."/>
            <person name="Burt D.W."/>
            <person name="Antin P.B."/>
            <person name="Lanford R."/>
            <person name="Gros J."/>
            <person name="Wilson R.K."/>
        </authorList>
    </citation>
    <scope>NUCLEOTIDE SEQUENCE [LARGE SCALE GENOMIC DNA]</scope>
</reference>
<keyword evidence="5" id="KW-0963">Cytoplasm</keyword>
<feature type="region of interest" description="Disordered" evidence="16">
    <location>
        <begin position="265"/>
        <end position="302"/>
    </location>
</feature>
<feature type="region of interest" description="Disordered" evidence="16">
    <location>
        <begin position="315"/>
        <end position="354"/>
    </location>
</feature>
<reference evidence="18" key="3">
    <citation type="submission" date="2025-09" db="UniProtKB">
        <authorList>
            <consortium name="Ensembl"/>
        </authorList>
    </citation>
    <scope>IDENTIFICATION</scope>
</reference>
<dbReference type="Ensembl" id="ENSCJPT00005011448.1">
    <property type="protein sequence ID" value="ENSCJPP00005007370.1"/>
    <property type="gene ID" value="ENSCJPG00005006012.1"/>
</dbReference>
<dbReference type="InterPro" id="IPR056533">
    <property type="entry name" value="KIF21A/B_hel_1"/>
</dbReference>
<feature type="compositionally biased region" description="Polar residues" evidence="16">
    <location>
        <begin position="929"/>
        <end position="947"/>
    </location>
</feature>
<gene>
    <name evidence="18" type="primary">KIF21B</name>
</gene>
<dbReference type="InterPro" id="IPR036322">
    <property type="entry name" value="WD40_repeat_dom_sf"/>
</dbReference>
<feature type="compositionally biased region" description="Acidic residues" evidence="16">
    <location>
        <begin position="328"/>
        <end position="353"/>
    </location>
</feature>
<dbReference type="Pfam" id="PF00225">
    <property type="entry name" value="Kinesin"/>
    <property type="match status" value="1"/>
</dbReference>
<dbReference type="Pfam" id="PF25764">
    <property type="entry name" value="KIF21A_4th"/>
    <property type="match status" value="1"/>
</dbReference>
<dbReference type="GO" id="GO:0003777">
    <property type="term" value="F:microtubule motor activity"/>
    <property type="evidence" value="ECO:0007669"/>
    <property type="project" value="InterPro"/>
</dbReference>
<feature type="domain" description="Kinesin motor" evidence="17">
    <location>
        <begin position="1"/>
        <end position="131"/>
    </location>
</feature>
<dbReference type="GO" id="GO:0030425">
    <property type="term" value="C:dendrite"/>
    <property type="evidence" value="ECO:0007669"/>
    <property type="project" value="UniProtKB-SubCell"/>
</dbReference>
<dbReference type="GO" id="GO:0030426">
    <property type="term" value="C:growth cone"/>
    <property type="evidence" value="ECO:0007669"/>
    <property type="project" value="UniProtKB-SubCell"/>
</dbReference>
<dbReference type="InterPro" id="IPR027417">
    <property type="entry name" value="P-loop_NTPase"/>
</dbReference>
<dbReference type="InterPro" id="IPR019821">
    <property type="entry name" value="Kinesin_motor_CS"/>
</dbReference>
<evidence type="ECO:0000256" key="10">
    <source>
        <dbReference type="ARBA" id="ARBA00023054"/>
    </source>
</evidence>
<dbReference type="GO" id="GO:0008017">
    <property type="term" value="F:microtubule binding"/>
    <property type="evidence" value="ECO:0007669"/>
    <property type="project" value="InterPro"/>
</dbReference>
<dbReference type="Gene3D" id="2.130.10.10">
    <property type="entry name" value="YVTN repeat-like/Quinoprotein amine dehydrogenase"/>
    <property type="match status" value="2"/>
</dbReference>
<dbReference type="InterPro" id="IPR036961">
    <property type="entry name" value="Kinesin_motor_dom_sf"/>
</dbReference>
<feature type="compositionally biased region" description="Polar residues" evidence="16">
    <location>
        <begin position="579"/>
        <end position="595"/>
    </location>
</feature>
<evidence type="ECO:0000256" key="2">
    <source>
        <dbReference type="ARBA" id="ARBA00004279"/>
    </source>
</evidence>
<evidence type="ECO:0000259" key="17">
    <source>
        <dbReference type="PROSITE" id="PS50067"/>
    </source>
</evidence>
<evidence type="ECO:0000256" key="7">
    <source>
        <dbReference type="ARBA" id="ARBA00022701"/>
    </source>
</evidence>
<evidence type="ECO:0000256" key="1">
    <source>
        <dbReference type="ARBA" id="ARBA00004245"/>
    </source>
</evidence>
<dbReference type="GO" id="GO:0005875">
    <property type="term" value="C:microtubule associated complex"/>
    <property type="evidence" value="ECO:0007669"/>
    <property type="project" value="TreeGrafter"/>
</dbReference>
<dbReference type="InterPro" id="IPR001680">
    <property type="entry name" value="WD40_rpt"/>
</dbReference>
<keyword evidence="6" id="KW-0597">Phosphoprotein</keyword>
<feature type="coiled-coil region" evidence="15">
    <location>
        <begin position="660"/>
        <end position="722"/>
    </location>
</feature>
<dbReference type="Pfam" id="PF23203">
    <property type="entry name" value="KIF21A"/>
    <property type="match status" value="1"/>
</dbReference>
<comment type="similarity">
    <text evidence="14">Belongs to the TRAFAC class myosin-kinesin ATPase superfamily. Kinesin family.</text>
</comment>
<keyword evidence="8" id="KW-0547">Nucleotide-binding</keyword>
<dbReference type="GO" id="GO:0007052">
    <property type="term" value="P:mitotic spindle organization"/>
    <property type="evidence" value="ECO:0007669"/>
    <property type="project" value="TreeGrafter"/>
</dbReference>
<dbReference type="PANTHER" id="PTHR47969:SF32">
    <property type="entry name" value="KINESIN-LIKE PROTEIN KIF21B ISOFORM X1"/>
    <property type="match status" value="1"/>
</dbReference>
<keyword evidence="19" id="KW-1185">Reference proteome</keyword>
<dbReference type="SUPFAM" id="SSF50978">
    <property type="entry name" value="WD40 repeat-like"/>
    <property type="match status" value="1"/>
</dbReference>
<dbReference type="PROSITE" id="PS50294">
    <property type="entry name" value="WD_REPEATS_REGION"/>
    <property type="match status" value="1"/>
</dbReference>
<dbReference type="GO" id="GO:0005524">
    <property type="term" value="F:ATP binding"/>
    <property type="evidence" value="ECO:0007669"/>
    <property type="project" value="UniProtKB-KW"/>
</dbReference>
<dbReference type="Pfam" id="PF23204">
    <property type="entry name" value="KIF21A_2nd"/>
    <property type="match status" value="1"/>
</dbReference>
<dbReference type="InterPro" id="IPR001752">
    <property type="entry name" value="Kinesin_motor_dom"/>
</dbReference>
<dbReference type="Pfam" id="PF00400">
    <property type="entry name" value="WD40"/>
    <property type="match status" value="3"/>
</dbReference>
<dbReference type="GO" id="GO:0005874">
    <property type="term" value="C:microtubule"/>
    <property type="evidence" value="ECO:0007669"/>
    <property type="project" value="UniProtKB-KW"/>
</dbReference>
<evidence type="ECO:0000256" key="14">
    <source>
        <dbReference type="PROSITE-ProRule" id="PRU00283"/>
    </source>
</evidence>
<dbReference type="PROSITE" id="PS50067">
    <property type="entry name" value="KINESIN_MOTOR_2"/>
    <property type="match status" value="1"/>
</dbReference>
<feature type="compositionally biased region" description="Low complexity" evidence="16">
    <location>
        <begin position="279"/>
        <end position="296"/>
    </location>
</feature>
<dbReference type="SMART" id="SM00320">
    <property type="entry name" value="WD40"/>
    <property type="match status" value="6"/>
</dbReference>
<dbReference type="CDD" id="cd00200">
    <property type="entry name" value="WD40"/>
    <property type="match status" value="1"/>
</dbReference>
<evidence type="ECO:0000313" key="19">
    <source>
        <dbReference type="Proteomes" id="UP000694412"/>
    </source>
</evidence>
<keyword evidence="10 15" id="KW-0175">Coiled coil</keyword>
<dbReference type="SMART" id="SM00129">
    <property type="entry name" value="KISc"/>
    <property type="match status" value="1"/>
</dbReference>
<name>A0A8C2T293_COTJA</name>
<keyword evidence="7" id="KW-0493">Microtubule</keyword>
<evidence type="ECO:0000313" key="18">
    <source>
        <dbReference type="Ensembl" id="ENSCJPP00005007370.1"/>
    </source>
</evidence>
<accession>A0A8C2T293</accession>
<feature type="coiled-coil region" evidence="15">
    <location>
        <begin position="364"/>
        <end position="546"/>
    </location>
</feature>
<comment type="subcellular location">
    <subcellularLocation>
        <location evidence="3">Cell projection</location>
        <location evidence="3">Axon</location>
    </subcellularLocation>
    <subcellularLocation>
        <location evidence="2">Cell projection</location>
        <location evidence="2">Dendrite</location>
    </subcellularLocation>
    <subcellularLocation>
        <location evidence="4">Cell projection</location>
        <location evidence="4">Growth cone</location>
    </subcellularLocation>
    <subcellularLocation>
        <location evidence="1">Cytoplasm</location>
        <location evidence="1">Cytoskeleton</location>
    </subcellularLocation>
</comment>
<feature type="region of interest" description="Disordered" evidence="16">
    <location>
        <begin position="608"/>
        <end position="631"/>
    </location>
</feature>
<comment type="caution">
    <text evidence="14">Lacks conserved residue(s) required for the propagation of feature annotation.</text>
</comment>
<keyword evidence="12" id="KW-0966">Cell projection</keyword>
<evidence type="ECO:0000256" key="13">
    <source>
        <dbReference type="PROSITE-ProRule" id="PRU00221"/>
    </source>
</evidence>
<dbReference type="Proteomes" id="UP000694412">
    <property type="component" value="Chromosome 26"/>
</dbReference>
<dbReference type="InterPro" id="IPR027640">
    <property type="entry name" value="Kinesin-like_fam"/>
</dbReference>
<dbReference type="InterPro" id="IPR015943">
    <property type="entry name" value="WD40/YVTN_repeat-like_dom_sf"/>
</dbReference>
<dbReference type="GeneTree" id="ENSGT00940000159650"/>
<keyword evidence="9" id="KW-0067">ATP-binding</keyword>
<evidence type="ECO:0000256" key="5">
    <source>
        <dbReference type="ARBA" id="ARBA00022490"/>
    </source>
</evidence>
<dbReference type="SUPFAM" id="SSF46579">
    <property type="entry name" value="Prefoldin"/>
    <property type="match status" value="1"/>
</dbReference>
<sequence>MRVCARPELVTGLPDGTQPTTEYETLTAKFHFVDLAGSERLKRTGATGERAKEGISINCGLLALGNVISALGDQSKKAVHVPYRDSKLTRLLQDSLGGNSQTIMIACVSPSDRDFMETLNTLKYANRARNIKNKVVVNQDKTSQQISALRAEIARLQMELMEYKAGKRVIGEDGSEGYSDLFRENAMLQKENSALRMRVKAMQEAIDSINNRVTQLMSQEANLMLAKAGDSNEAIGALIQNYIREIEELRTKLLESESMNESLRRSLSRLSARPPYSMGSSPAPGLAGLGSPAAPAETEASDVLRRAKQDLERLKKKERRQRRKSGCEEEDGREDEDEDSGSEESLVDSDSDAEEKAVNFQADLADLTCEIEIKQKLIDELENSQRRLQTLKHQYEEKLILLQNKIRDTQLERDRVLQNLSTMECYTEEKANKIKADYEKRLKEMNRDLQKLQAAQKEHARLLKNQSRYERELRKLQAEVAEMKKAKVALMKQMREEQQRRRLAETKRNREIAQLKKEQRRQEFQIRALESQKRQQEIVLRRKTQEVSALRRLAKPMSDRAAGRMSQKPAMLDSGAEVSASTTSSEPESGARSVSSIVRQWNRKINNFLGDPSPSVNGARPVRKKFPKKGSSQTFSKAARLKWQSLERRIFDIVMQRMTIINLEADMERLIKKREELALLQEALLGKRAKLQAEGPKEQKGLQELNEEIEVLGANIDYINDSISDCQATIMQIEETKEELDSTDTSVVISSCSLAEARLLLDNFLKASIDKGLQVAQKEAQIRLLEGRLKQTDVTGSSQNHLILDALREKAESHPELQALIHNVQQENGYTSTDEEVSEFSLASDGSISQSFSMKGSASQDDFKFKGEPKLSGQMKAVSAECLGPTLDISTKNITKSLASLMEIKEDGISFSIRDPYYKEKVSRTVSLPTRGSTFPRQSRVSDTSPLTRRKSYDRGQPARPPDVGFTPPSSPPTRPRNDRNVFSRLTSNQSQGSALDKGPAGLLPCPIWCSVPPRHGGTPQPNSLRHVLLPTDRSCKMWNLVTGQEIASLKGHPNNVVSIKYCSHTGLVFTVSTSYIKVSSGQVISGDACGEHQINQIALNPTGTTLYAATGNSVRIWELSRLQPVGKLSGHTGPVMCLTVSQTASNHDLVVTGSKDHYVKVFEIAEGVVGNVGPTHNFQPPHYDGIECLAIQGDILFSGSRDNGIKKWDLEAQIPRAHKDWVCALAFIPGRPMLLSAYRGGVIKVWNVDNFSPVGEIKGHDSPINAICTNSKHIFTASSDLTVKLWSGRRLPTSSN</sequence>
<protein>
    <submittedName>
        <fullName evidence="18">Kinesin family member 21B</fullName>
    </submittedName>
</protein>
<evidence type="ECO:0000256" key="8">
    <source>
        <dbReference type="ARBA" id="ARBA00022741"/>
    </source>
</evidence>
<evidence type="ECO:0000256" key="6">
    <source>
        <dbReference type="ARBA" id="ARBA00022553"/>
    </source>
</evidence>
<dbReference type="PRINTS" id="PR00380">
    <property type="entry name" value="KINESINHEAVY"/>
</dbReference>
<dbReference type="GO" id="GO:0051231">
    <property type="term" value="P:spindle elongation"/>
    <property type="evidence" value="ECO:0007669"/>
    <property type="project" value="TreeGrafter"/>
</dbReference>
<dbReference type="PROSITE" id="PS50082">
    <property type="entry name" value="WD_REPEATS_2"/>
    <property type="match status" value="2"/>
</dbReference>
<dbReference type="PANTHER" id="PTHR47969">
    <property type="entry name" value="CHROMOSOME-ASSOCIATED KINESIN KIF4A-RELATED"/>
    <property type="match status" value="1"/>
</dbReference>
<dbReference type="InterPro" id="IPR056532">
    <property type="entry name" value="KIF21A/B_hel_2"/>
</dbReference>
<evidence type="ECO:0000256" key="11">
    <source>
        <dbReference type="ARBA" id="ARBA00023212"/>
    </source>
</evidence>
<keyword evidence="13" id="KW-0853">WD repeat</keyword>
<feature type="repeat" description="WD" evidence="13">
    <location>
        <begin position="1258"/>
        <end position="1288"/>
    </location>
</feature>
<evidence type="ECO:0000256" key="3">
    <source>
        <dbReference type="ARBA" id="ARBA00004489"/>
    </source>
</evidence>
<feature type="repeat" description="WD" evidence="13">
    <location>
        <begin position="1216"/>
        <end position="1257"/>
    </location>
</feature>
<feature type="region of interest" description="Disordered" evidence="16">
    <location>
        <begin position="929"/>
        <end position="981"/>
    </location>
</feature>
<evidence type="ECO:0000256" key="4">
    <source>
        <dbReference type="ARBA" id="ARBA00004624"/>
    </source>
</evidence>
<dbReference type="Gene3D" id="3.40.850.10">
    <property type="entry name" value="Kinesin motor domain"/>
    <property type="match status" value="1"/>
</dbReference>
<organism evidence="18 19">
    <name type="scientific">Coturnix japonica</name>
    <name type="common">Japanese quail</name>
    <name type="synonym">Coturnix coturnix japonica</name>
    <dbReference type="NCBI Taxonomy" id="93934"/>
    <lineage>
        <taxon>Eukaryota</taxon>
        <taxon>Metazoa</taxon>
        <taxon>Chordata</taxon>
        <taxon>Craniata</taxon>
        <taxon>Vertebrata</taxon>
        <taxon>Euteleostomi</taxon>
        <taxon>Archelosauria</taxon>
        <taxon>Archosauria</taxon>
        <taxon>Dinosauria</taxon>
        <taxon>Saurischia</taxon>
        <taxon>Theropoda</taxon>
        <taxon>Coelurosauria</taxon>
        <taxon>Aves</taxon>
        <taxon>Neognathae</taxon>
        <taxon>Galloanserae</taxon>
        <taxon>Galliformes</taxon>
        <taxon>Phasianidae</taxon>
        <taxon>Perdicinae</taxon>
        <taxon>Coturnix</taxon>
    </lineage>
</organism>
<proteinExistence type="inferred from homology"/>
<dbReference type="GO" id="GO:0007018">
    <property type="term" value="P:microtubule-based movement"/>
    <property type="evidence" value="ECO:0007669"/>
    <property type="project" value="InterPro"/>
</dbReference>
<evidence type="ECO:0000256" key="15">
    <source>
        <dbReference type="SAM" id="Coils"/>
    </source>
</evidence>
<dbReference type="FunFam" id="2.130.10.10:FF:000164">
    <property type="entry name" value="Kinesin family member 21A"/>
    <property type="match status" value="1"/>
</dbReference>
<dbReference type="SUPFAM" id="SSF52540">
    <property type="entry name" value="P-loop containing nucleoside triphosphate hydrolases"/>
    <property type="match status" value="1"/>
</dbReference>
<reference evidence="18" key="2">
    <citation type="submission" date="2025-08" db="UniProtKB">
        <authorList>
            <consortium name="Ensembl"/>
        </authorList>
    </citation>
    <scope>IDENTIFICATION</scope>
</reference>
<evidence type="ECO:0000256" key="16">
    <source>
        <dbReference type="SAM" id="MobiDB-lite"/>
    </source>
</evidence>
<keyword evidence="11" id="KW-0206">Cytoskeleton</keyword>
<dbReference type="PROSITE" id="PS00411">
    <property type="entry name" value="KINESIN_MOTOR_1"/>
    <property type="match status" value="1"/>
</dbReference>
<evidence type="ECO:0000256" key="9">
    <source>
        <dbReference type="ARBA" id="ARBA00022840"/>
    </source>
</evidence>
<feature type="region of interest" description="Disordered" evidence="16">
    <location>
        <begin position="555"/>
        <end position="595"/>
    </location>
</feature>
<dbReference type="FunFam" id="3.40.850.10:FF:000166">
    <property type="entry name" value="Kinesin family member 21B"/>
    <property type="match status" value="1"/>
</dbReference>